<sequence length="146" mass="16516">MFKIIILFILISGIVPVNALTAEGDMTSHLICPCECAMIISTCDCSTAIQVKKEINSMKEVSFSEKQIFSALQAEYGKEILAHPEKASSMSLWMGGISLAFVFVLLGYIITKRPNLRIRPDIPDKQKYEQLFEEEYQKFVSEVEEK</sequence>
<keyword evidence="5" id="KW-0472">Membrane</keyword>
<evidence type="ECO:0000256" key="3">
    <source>
        <dbReference type="ARBA" id="ARBA00022723"/>
    </source>
</evidence>
<keyword evidence="5" id="KW-0812">Transmembrane</keyword>
<dbReference type="Pfam" id="PF03918">
    <property type="entry name" value="CcmH"/>
    <property type="match status" value="1"/>
</dbReference>
<protein>
    <recommendedName>
        <fullName evidence="6">CcmH/CycL/Ccl2/NrfF N-terminal domain-containing protein</fullName>
    </recommendedName>
</protein>
<keyword evidence="8" id="KW-1185">Reference proteome</keyword>
<evidence type="ECO:0000256" key="4">
    <source>
        <dbReference type="ARBA" id="ARBA00023004"/>
    </source>
</evidence>
<feature type="transmembrane region" description="Helical" evidence="5">
    <location>
        <begin position="90"/>
        <end position="110"/>
    </location>
</feature>
<evidence type="ECO:0000313" key="7">
    <source>
        <dbReference type="EMBL" id="SNQ60150.1"/>
    </source>
</evidence>
<evidence type="ECO:0000259" key="6">
    <source>
        <dbReference type="Pfam" id="PF03918"/>
    </source>
</evidence>
<dbReference type="EMBL" id="FZMP01000072">
    <property type="protein sequence ID" value="SNQ60150.1"/>
    <property type="molecule type" value="Genomic_DNA"/>
</dbReference>
<accession>A0A284VLJ4</accession>
<dbReference type="Gene3D" id="1.10.8.640">
    <property type="entry name" value="Cytochrome C biogenesis protein"/>
    <property type="match status" value="1"/>
</dbReference>
<keyword evidence="4" id="KW-0408">Iron</keyword>
<dbReference type="Proteomes" id="UP000218615">
    <property type="component" value="Unassembled WGS sequence"/>
</dbReference>
<dbReference type="InterPro" id="IPR038297">
    <property type="entry name" value="CcmH/CycL/NrfF/Ccl2_sf"/>
</dbReference>
<name>A0A284VLJ4_9EURY</name>
<evidence type="ECO:0000313" key="8">
    <source>
        <dbReference type="Proteomes" id="UP000218615"/>
    </source>
</evidence>
<evidence type="ECO:0000256" key="2">
    <source>
        <dbReference type="ARBA" id="ARBA00022617"/>
    </source>
</evidence>
<keyword evidence="3" id="KW-0479">Metal-binding</keyword>
<feature type="domain" description="CcmH/CycL/Ccl2/NrfF N-terminal" evidence="6">
    <location>
        <begin position="25"/>
        <end position="115"/>
    </location>
</feature>
<dbReference type="OrthoDB" id="147800at2157"/>
<evidence type="ECO:0000256" key="1">
    <source>
        <dbReference type="ARBA" id="ARBA00010342"/>
    </source>
</evidence>
<dbReference type="RefSeq" id="WP_096204403.1">
    <property type="nucleotide sequence ID" value="NZ_FZMP01000072.1"/>
</dbReference>
<dbReference type="AlphaFoldDB" id="A0A284VLJ4"/>
<keyword evidence="2" id="KW-0349">Heme</keyword>
<proteinExistence type="inferred from homology"/>
<evidence type="ECO:0000256" key="5">
    <source>
        <dbReference type="SAM" id="Phobius"/>
    </source>
</evidence>
<dbReference type="GO" id="GO:0046872">
    <property type="term" value="F:metal ion binding"/>
    <property type="evidence" value="ECO:0007669"/>
    <property type="project" value="UniProtKB-KW"/>
</dbReference>
<reference evidence="8" key="1">
    <citation type="submission" date="2017-06" db="EMBL/GenBank/DDBJ databases">
        <authorList>
            <person name="Cremers G."/>
        </authorList>
    </citation>
    <scope>NUCLEOTIDE SEQUENCE [LARGE SCALE GENOMIC DNA]</scope>
</reference>
<organism evidence="7 8">
    <name type="scientific">Candidatus Methanoperedens nitratireducens</name>
    <dbReference type="NCBI Taxonomy" id="1392998"/>
    <lineage>
        <taxon>Archaea</taxon>
        <taxon>Methanobacteriati</taxon>
        <taxon>Methanobacteriota</taxon>
        <taxon>Stenosarchaea group</taxon>
        <taxon>Methanomicrobia</taxon>
        <taxon>Methanosarcinales</taxon>
        <taxon>ANME-2 cluster</taxon>
        <taxon>Candidatus Methanoperedentaceae</taxon>
        <taxon>Candidatus Methanoperedens</taxon>
    </lineage>
</organism>
<gene>
    <name evidence="7" type="ORF">MNV_1630013</name>
</gene>
<comment type="similarity">
    <text evidence="1">Belongs to the CcmH/CycL/Ccl2/NrfF family.</text>
</comment>
<keyword evidence="5" id="KW-1133">Transmembrane helix</keyword>
<dbReference type="InterPro" id="IPR005616">
    <property type="entry name" value="CcmH/CycL/Ccl2/NrfF_N"/>
</dbReference>